<dbReference type="Proteomes" id="UP000320421">
    <property type="component" value="Chromosome"/>
</dbReference>
<organism evidence="1 2">
    <name type="scientific">Gimesia chilikensis</name>
    <dbReference type="NCBI Taxonomy" id="2605989"/>
    <lineage>
        <taxon>Bacteria</taxon>
        <taxon>Pseudomonadati</taxon>
        <taxon>Planctomycetota</taxon>
        <taxon>Planctomycetia</taxon>
        <taxon>Planctomycetales</taxon>
        <taxon>Planctomycetaceae</taxon>
        <taxon>Gimesia</taxon>
    </lineage>
</organism>
<evidence type="ECO:0000313" key="2">
    <source>
        <dbReference type="Proteomes" id="UP000320421"/>
    </source>
</evidence>
<evidence type="ECO:0000313" key="1">
    <source>
        <dbReference type="EMBL" id="QDT20122.1"/>
    </source>
</evidence>
<protein>
    <submittedName>
        <fullName evidence="1">Uncharacterized protein</fullName>
    </submittedName>
</protein>
<keyword evidence="2" id="KW-1185">Reference proteome</keyword>
<accession>A0A517PL85</accession>
<proteinExistence type="predicted"/>
<reference evidence="1 2" key="1">
    <citation type="submission" date="2019-02" db="EMBL/GenBank/DDBJ databases">
        <title>Deep-cultivation of Planctomycetes and their phenomic and genomic characterization uncovers novel biology.</title>
        <authorList>
            <person name="Wiegand S."/>
            <person name="Jogler M."/>
            <person name="Boedeker C."/>
            <person name="Pinto D."/>
            <person name="Vollmers J."/>
            <person name="Rivas-Marin E."/>
            <person name="Kohn T."/>
            <person name="Peeters S.H."/>
            <person name="Heuer A."/>
            <person name="Rast P."/>
            <person name="Oberbeckmann S."/>
            <person name="Bunk B."/>
            <person name="Jeske O."/>
            <person name="Meyerdierks A."/>
            <person name="Storesund J.E."/>
            <person name="Kallscheuer N."/>
            <person name="Luecker S."/>
            <person name="Lage O.M."/>
            <person name="Pohl T."/>
            <person name="Merkel B.J."/>
            <person name="Hornburger P."/>
            <person name="Mueller R.-W."/>
            <person name="Bruemmer F."/>
            <person name="Labrenz M."/>
            <person name="Spormann A.M."/>
            <person name="Op den Camp H."/>
            <person name="Overmann J."/>
            <person name="Amann R."/>
            <person name="Jetten M.S.M."/>
            <person name="Mascher T."/>
            <person name="Medema M.H."/>
            <person name="Devos D.P."/>
            <person name="Kaster A.-K."/>
            <person name="Ovreas L."/>
            <person name="Rohde M."/>
            <person name="Galperin M.Y."/>
            <person name="Jogler C."/>
        </authorList>
    </citation>
    <scope>NUCLEOTIDE SEQUENCE [LARGE SCALE GENOMIC DNA]</scope>
    <source>
        <strain evidence="1 2">HG66A1</strain>
    </source>
</reference>
<gene>
    <name evidence="1" type="ORF">HG66A1_19070</name>
</gene>
<sequence>MFHQTGPLWNQVRSPRFLCRLITLFSFCLTSTGVPLDFLHAAQSGCRCGDELQQSGQCCCAQAGRSRCQQQVRSCCQQKTTSSCCSDKGCDSVEEASTECPRIMALCGCGSKSPGGSLLNSEPRILVAPVLLTGPAPVRNCTAQRSPLFDGHITVPDTPPPELTLI</sequence>
<dbReference type="AlphaFoldDB" id="A0A517PL85"/>
<dbReference type="EMBL" id="CP036266">
    <property type="protein sequence ID" value="QDT20122.1"/>
    <property type="molecule type" value="Genomic_DNA"/>
</dbReference>
<name>A0A517PL85_9PLAN</name>